<dbReference type="PANTHER" id="PTHR43737:SF1">
    <property type="entry name" value="DUF1501 DOMAIN-CONTAINING PROTEIN"/>
    <property type="match status" value="1"/>
</dbReference>
<reference evidence="1 2" key="1">
    <citation type="submission" date="2022-12" db="EMBL/GenBank/DDBJ databases">
        <title>Draft genome sequence of Paenibacillus sp. dW9.</title>
        <authorList>
            <person name="Choi E.-W."/>
            <person name="Kim D.-U."/>
        </authorList>
    </citation>
    <scope>NUCLEOTIDE SEQUENCE [LARGE SCALE GENOMIC DNA]</scope>
    <source>
        <strain evidence="2">dW9</strain>
    </source>
</reference>
<evidence type="ECO:0000313" key="2">
    <source>
        <dbReference type="Proteomes" id="UP001527882"/>
    </source>
</evidence>
<sequence length="402" mass="44686">MSNPMSRREFLGLSLKTMTAFGLTPLLFNSFAEQFVKADSVASTDPVLVVIQLTGGNDGLNTIIPYGIGAYYDARPTIGYKQNEVIQINNTLAFQQSLKGLSSIYGDGKLAIIQNVGYPDSSRSHFEAQEIWQTSSPNRIETTGWVGRYTDLANEKKDPLFALTVGATTKALDAENLQYPRIDDPRAFKFVMHAKADEIARRDRAISAMYNNFDRGLSALTASDRLVKTSKYQDPTSLYPSKYGFSQRLSFIAQCIASGLSTKAYVTELEGGFDEHESERNSHARVLSTFDQNLYAFYQDLRQRNVLDRVVIVVYSEFGRRVHENASGGTDHGTANPVFVIGGKVKGGLYGDLPNFHNLDAFGDFKYGIDFRSVFGTLAESWMGIPTKSIMFGKTYETLPIF</sequence>
<dbReference type="Pfam" id="PF07394">
    <property type="entry name" value="DUF1501"/>
    <property type="match status" value="1"/>
</dbReference>
<comment type="caution">
    <text evidence="1">The sequence shown here is derived from an EMBL/GenBank/DDBJ whole genome shotgun (WGS) entry which is preliminary data.</text>
</comment>
<dbReference type="EMBL" id="JAQAGZ010000001">
    <property type="protein sequence ID" value="MCZ8510851.1"/>
    <property type="molecule type" value="Genomic_DNA"/>
</dbReference>
<organism evidence="1 2">
    <name type="scientific">Paenibacillus gyeongsangnamensis</name>
    <dbReference type="NCBI Taxonomy" id="3388067"/>
    <lineage>
        <taxon>Bacteria</taxon>
        <taxon>Bacillati</taxon>
        <taxon>Bacillota</taxon>
        <taxon>Bacilli</taxon>
        <taxon>Bacillales</taxon>
        <taxon>Paenibacillaceae</taxon>
        <taxon>Paenibacillus</taxon>
    </lineage>
</organism>
<dbReference type="Proteomes" id="UP001527882">
    <property type="component" value="Unassembled WGS sequence"/>
</dbReference>
<proteinExistence type="predicted"/>
<gene>
    <name evidence="1" type="ORF">O9H85_00020</name>
</gene>
<accession>A0ABT4Q1T4</accession>
<dbReference type="RefSeq" id="WP_269879227.1">
    <property type="nucleotide sequence ID" value="NZ_JAQAGZ010000001.1"/>
</dbReference>
<keyword evidence="2" id="KW-1185">Reference proteome</keyword>
<dbReference type="PANTHER" id="PTHR43737">
    <property type="entry name" value="BLL7424 PROTEIN"/>
    <property type="match status" value="1"/>
</dbReference>
<dbReference type="InterPro" id="IPR010869">
    <property type="entry name" value="DUF1501"/>
</dbReference>
<protein>
    <submittedName>
        <fullName evidence="1">DUF1501 domain-containing protein</fullName>
    </submittedName>
</protein>
<dbReference type="InterPro" id="IPR006311">
    <property type="entry name" value="TAT_signal"/>
</dbReference>
<name>A0ABT4Q1T4_9BACL</name>
<dbReference type="SUPFAM" id="SSF53649">
    <property type="entry name" value="Alkaline phosphatase-like"/>
    <property type="match status" value="1"/>
</dbReference>
<dbReference type="InterPro" id="IPR017850">
    <property type="entry name" value="Alkaline_phosphatase_core_sf"/>
</dbReference>
<dbReference type="PROSITE" id="PS51318">
    <property type="entry name" value="TAT"/>
    <property type="match status" value="1"/>
</dbReference>
<evidence type="ECO:0000313" key="1">
    <source>
        <dbReference type="EMBL" id="MCZ8510851.1"/>
    </source>
</evidence>